<sequence length="141" mass="15525">MKNALENLLANEWINTVAIYSVTILALVVFLAIFETVTKYNNWTEIKRGNIAVAMATGGKIFGVANIFANSVRHFDSLLMTLMWGAFGFLLLLISYFMFEFLTPGFNVDDEIQEDNRAVGFIALVVSVGLSYVVSAGLASI</sequence>
<dbReference type="Proteomes" id="UP000242662">
    <property type="component" value="Unassembled WGS sequence"/>
</dbReference>
<reference evidence="9" key="1">
    <citation type="submission" date="2016-09" db="EMBL/GenBank/DDBJ databases">
        <authorList>
            <person name="Varghese N."/>
            <person name="Submissions S."/>
        </authorList>
    </citation>
    <scope>NUCLEOTIDE SEQUENCE [LARGE SCALE GENOMIC DNA]</scope>
    <source>
        <strain evidence="9">25nlg</strain>
    </source>
</reference>
<keyword evidence="4 7" id="KW-0812">Transmembrane</keyword>
<evidence type="ECO:0000256" key="6">
    <source>
        <dbReference type="ARBA" id="ARBA00023136"/>
    </source>
</evidence>
<protein>
    <submittedName>
        <fullName evidence="8">Putative membrane protein</fullName>
    </submittedName>
</protein>
<dbReference type="STRING" id="1464122.SAMN05421737_106184"/>
<keyword evidence="6 7" id="KW-0472">Membrane</keyword>
<name>A0A1G6K3K7_9BACI</name>
<feature type="transmembrane region" description="Helical" evidence="7">
    <location>
        <begin position="119"/>
        <end position="139"/>
    </location>
</feature>
<feature type="transmembrane region" description="Helical" evidence="7">
    <location>
        <begin position="81"/>
        <end position="99"/>
    </location>
</feature>
<comment type="subcellular location">
    <subcellularLocation>
        <location evidence="1">Cell membrane</location>
        <topology evidence="1">Multi-pass membrane protein</topology>
    </subcellularLocation>
</comment>
<feature type="transmembrane region" description="Helical" evidence="7">
    <location>
        <begin position="12"/>
        <end position="34"/>
    </location>
</feature>
<proteinExistence type="inferred from homology"/>
<evidence type="ECO:0000256" key="1">
    <source>
        <dbReference type="ARBA" id="ARBA00004651"/>
    </source>
</evidence>
<dbReference type="EMBL" id="FMYM01000006">
    <property type="protein sequence ID" value="SDC25564.1"/>
    <property type="molecule type" value="Genomic_DNA"/>
</dbReference>
<gene>
    <name evidence="8" type="ORF">SAMN05421737_106184</name>
</gene>
<evidence type="ECO:0000256" key="7">
    <source>
        <dbReference type="SAM" id="Phobius"/>
    </source>
</evidence>
<evidence type="ECO:0000256" key="3">
    <source>
        <dbReference type="ARBA" id="ARBA00022475"/>
    </source>
</evidence>
<evidence type="ECO:0000313" key="8">
    <source>
        <dbReference type="EMBL" id="SDC25564.1"/>
    </source>
</evidence>
<evidence type="ECO:0000313" key="9">
    <source>
        <dbReference type="Proteomes" id="UP000242662"/>
    </source>
</evidence>
<dbReference type="InterPro" id="IPR007140">
    <property type="entry name" value="DUF350"/>
</dbReference>
<organism evidence="8 9">
    <name type="scientific">Shouchella lonarensis</name>
    <dbReference type="NCBI Taxonomy" id="1464122"/>
    <lineage>
        <taxon>Bacteria</taxon>
        <taxon>Bacillati</taxon>
        <taxon>Bacillota</taxon>
        <taxon>Bacilli</taxon>
        <taxon>Bacillales</taxon>
        <taxon>Bacillaceae</taxon>
        <taxon>Shouchella</taxon>
    </lineage>
</organism>
<evidence type="ECO:0000256" key="4">
    <source>
        <dbReference type="ARBA" id="ARBA00022692"/>
    </source>
</evidence>
<evidence type="ECO:0000256" key="5">
    <source>
        <dbReference type="ARBA" id="ARBA00022989"/>
    </source>
</evidence>
<dbReference type="GO" id="GO:0005886">
    <property type="term" value="C:plasma membrane"/>
    <property type="evidence" value="ECO:0007669"/>
    <property type="project" value="UniProtKB-SubCell"/>
</dbReference>
<dbReference type="PANTHER" id="PTHR40043:SF1">
    <property type="entry name" value="UPF0719 INNER MEMBRANE PROTEIN YJFL"/>
    <property type="match status" value="1"/>
</dbReference>
<feature type="transmembrane region" description="Helical" evidence="7">
    <location>
        <begin position="49"/>
        <end position="69"/>
    </location>
</feature>
<accession>A0A1G6K3K7</accession>
<dbReference type="AlphaFoldDB" id="A0A1G6K3K7"/>
<evidence type="ECO:0000256" key="2">
    <source>
        <dbReference type="ARBA" id="ARBA00005779"/>
    </source>
</evidence>
<keyword evidence="5 7" id="KW-1133">Transmembrane helix</keyword>
<keyword evidence="3" id="KW-1003">Cell membrane</keyword>
<comment type="similarity">
    <text evidence="2">Belongs to the UPF0719 family.</text>
</comment>
<dbReference type="PANTHER" id="PTHR40043">
    <property type="entry name" value="UPF0719 INNER MEMBRANE PROTEIN YJFL"/>
    <property type="match status" value="1"/>
</dbReference>
<dbReference type="Pfam" id="PF03994">
    <property type="entry name" value="DUF350"/>
    <property type="match status" value="1"/>
</dbReference>
<keyword evidence="9" id="KW-1185">Reference proteome</keyword>